<dbReference type="InterPro" id="IPR050871">
    <property type="entry name" value="26S_Proteasome/COP9_Components"/>
</dbReference>
<name>A0A9W7KYK6_9STRA</name>
<evidence type="ECO:0000259" key="2">
    <source>
        <dbReference type="PROSITE" id="PS50250"/>
    </source>
</evidence>
<dbReference type="PANTHER" id="PTHR10678">
    <property type="entry name" value="26S PROTEASOME NON-ATPASE REGULATORY SUBUNIT 11/COP9 SIGNALOSOME COMPLEX SUBUNIT 2"/>
    <property type="match status" value="1"/>
</dbReference>
<dbReference type="SUPFAM" id="SSF46785">
    <property type="entry name" value="Winged helix' DNA-binding domain"/>
    <property type="match status" value="1"/>
</dbReference>
<sequence length="494" mass="55244">MSDEDSYEMNEDEEEYDFEYSDDSGSNSSNSSVENSYYNAKGLKDDSLPSACTAFLKVVIDEESGEKTVWGFKCLKQLIKCHYAQGEYSKMVEIYKKLLGYISCSAVTQNISEKGINSILDRLSSSGNQTLLHDIYNETLKFFEDGETKNERLWFKCSLKLGQLLLDVDDHVRFQKVISTLLEKSADGNQGTSHMMEIYALQIQMYGKMRDTKKLKDLYSKATSVQNNVPHPRTLAIIHECGGKTYMQSNEWEKAKDAFFISFKSFDEAGDHSRLRVLRYLLMASMLHASDINPLDSPEARPYKDAAEVQVMTRLVSAFHTNRIQEFENILKRNEGGVMDDKFIKGYMDELLGSVRKQVVCSVIGGFERVSFDWLREELNGIEEEEVERLLVLLLLEGRIVGKIDQVKKYLIISNPKPSPNTLLMNSITELSKSLQSAIVTANDGIPGKAKGGGLQGSVGGFGLGGIVGEKGWRGRKKGYDGGGVGDLGSPIVM</sequence>
<dbReference type="Gene3D" id="1.25.40.570">
    <property type="match status" value="1"/>
</dbReference>
<comment type="caution">
    <text evidence="3">The sequence shown here is derived from an EMBL/GenBank/DDBJ whole genome shotgun (WGS) entry which is preliminary data.</text>
</comment>
<evidence type="ECO:0000313" key="3">
    <source>
        <dbReference type="EMBL" id="GMI15965.1"/>
    </source>
</evidence>
<dbReference type="AlphaFoldDB" id="A0A9W7KYK6"/>
<organism evidence="3 4">
    <name type="scientific">Triparma laevis f. longispina</name>
    <dbReference type="NCBI Taxonomy" id="1714387"/>
    <lineage>
        <taxon>Eukaryota</taxon>
        <taxon>Sar</taxon>
        <taxon>Stramenopiles</taxon>
        <taxon>Ochrophyta</taxon>
        <taxon>Bolidophyceae</taxon>
        <taxon>Parmales</taxon>
        <taxon>Triparmaceae</taxon>
        <taxon>Triparma</taxon>
    </lineage>
</organism>
<feature type="domain" description="PCI" evidence="2">
    <location>
        <begin position="248"/>
        <end position="418"/>
    </location>
</feature>
<proteinExistence type="predicted"/>
<dbReference type="EMBL" id="BRXW01000240">
    <property type="protein sequence ID" value="GMI15965.1"/>
    <property type="molecule type" value="Genomic_DNA"/>
</dbReference>
<feature type="region of interest" description="Disordered" evidence="1">
    <location>
        <begin position="1"/>
        <end position="33"/>
    </location>
</feature>
<feature type="compositionally biased region" description="Low complexity" evidence="1">
    <location>
        <begin position="23"/>
        <end position="33"/>
    </location>
</feature>
<dbReference type="InterPro" id="IPR000717">
    <property type="entry name" value="PCI_dom"/>
</dbReference>
<dbReference type="Pfam" id="PF01399">
    <property type="entry name" value="PCI"/>
    <property type="match status" value="1"/>
</dbReference>
<evidence type="ECO:0000313" key="4">
    <source>
        <dbReference type="Proteomes" id="UP001165122"/>
    </source>
</evidence>
<feature type="compositionally biased region" description="Acidic residues" evidence="1">
    <location>
        <begin position="1"/>
        <end position="22"/>
    </location>
</feature>
<dbReference type="InterPro" id="IPR036390">
    <property type="entry name" value="WH_DNA-bd_sf"/>
</dbReference>
<accession>A0A9W7KYK6</accession>
<dbReference type="SMART" id="SM00753">
    <property type="entry name" value="PAM"/>
    <property type="match status" value="1"/>
</dbReference>
<evidence type="ECO:0000256" key="1">
    <source>
        <dbReference type="SAM" id="MobiDB-lite"/>
    </source>
</evidence>
<dbReference type="PROSITE" id="PS50250">
    <property type="entry name" value="PCI"/>
    <property type="match status" value="1"/>
</dbReference>
<gene>
    <name evidence="3" type="ORF">TrLO_g3342</name>
</gene>
<protein>
    <recommendedName>
        <fullName evidence="2">PCI domain-containing protein</fullName>
    </recommendedName>
</protein>
<dbReference type="OrthoDB" id="194139at2759"/>
<dbReference type="SMART" id="SM00088">
    <property type="entry name" value="PINT"/>
    <property type="match status" value="1"/>
</dbReference>
<dbReference type="Proteomes" id="UP001165122">
    <property type="component" value="Unassembled WGS sequence"/>
</dbReference>
<keyword evidence="4" id="KW-1185">Reference proteome</keyword>
<reference evidence="4" key="1">
    <citation type="journal article" date="2023" name="Commun. Biol.">
        <title>Genome analysis of Parmales, the sister group of diatoms, reveals the evolutionary specialization of diatoms from phago-mixotrophs to photoautotrophs.</title>
        <authorList>
            <person name="Ban H."/>
            <person name="Sato S."/>
            <person name="Yoshikawa S."/>
            <person name="Yamada K."/>
            <person name="Nakamura Y."/>
            <person name="Ichinomiya M."/>
            <person name="Sato N."/>
            <person name="Blanc-Mathieu R."/>
            <person name="Endo H."/>
            <person name="Kuwata A."/>
            <person name="Ogata H."/>
        </authorList>
    </citation>
    <scope>NUCLEOTIDE SEQUENCE [LARGE SCALE GENOMIC DNA]</scope>
    <source>
        <strain evidence="4">NIES 3700</strain>
    </source>
</reference>